<comment type="caution">
    <text evidence="1">The sequence shown here is derived from an EMBL/GenBank/DDBJ whole genome shotgun (WGS) entry which is preliminary data.</text>
</comment>
<dbReference type="Pfam" id="PF13481">
    <property type="entry name" value="AAA_25"/>
    <property type="match status" value="1"/>
</dbReference>
<gene>
    <name evidence="1" type="ORF">CXK99_21120</name>
</gene>
<proteinExistence type="predicted"/>
<evidence type="ECO:0000313" key="2">
    <source>
        <dbReference type="Proteomes" id="UP000236003"/>
    </source>
</evidence>
<dbReference type="Gene3D" id="3.40.50.300">
    <property type="entry name" value="P-loop containing nucleotide triphosphate hydrolases"/>
    <property type="match status" value="1"/>
</dbReference>
<dbReference type="SUPFAM" id="SSF52540">
    <property type="entry name" value="P-loop containing nucleoside triphosphate hydrolases"/>
    <property type="match status" value="1"/>
</dbReference>
<dbReference type="InterPro" id="IPR027417">
    <property type="entry name" value="P-loop_NTPase"/>
</dbReference>
<evidence type="ECO:0008006" key="3">
    <source>
        <dbReference type="Google" id="ProtNLM"/>
    </source>
</evidence>
<dbReference type="RefSeq" id="WP_102821672.1">
    <property type="nucleotide sequence ID" value="NZ_JAMOHR010000029.1"/>
</dbReference>
<evidence type="ECO:0000313" key="1">
    <source>
        <dbReference type="EMBL" id="PNF57525.1"/>
    </source>
</evidence>
<dbReference type="Proteomes" id="UP000236003">
    <property type="component" value="Unassembled WGS sequence"/>
</dbReference>
<dbReference type="EMBL" id="POUM01000027">
    <property type="protein sequence ID" value="PNF57525.1"/>
    <property type="molecule type" value="Genomic_DNA"/>
</dbReference>
<name>A0A2N8R8W4_STUST</name>
<reference evidence="1 2" key="1">
    <citation type="submission" date="2018-01" db="EMBL/GenBank/DDBJ databases">
        <title>Denitrification phenotypes of diverse strains of Pseudomonas stutzeri.</title>
        <authorList>
            <person name="Milligan D.A."/>
            <person name="Bergaust L."/>
            <person name="Bakken L.R."/>
            <person name="Frostegard A."/>
        </authorList>
    </citation>
    <scope>NUCLEOTIDE SEQUENCE [LARGE SCALE GENOMIC DNA]</scope>
    <source>
        <strain evidence="1 2">CCUG 44592</strain>
    </source>
</reference>
<sequence>MNQPKKIPHSVRQHLSAQLPFRAETSFKFVQASELPVNPVSWLVNGYFERDTLAVMFGAPAVGKSVLALDISCCVAAGIPFHGSAVAQGAVFYIVGEGHGGVARRVNAWAKHCQSEVPSALFISETPADFFDGESAKAVASAVENIVNATGLNPALIVIDTMARNFRGEENSATDVSYFIHNLDELRRKWRATVLIVHHSGKDHDRGARGSTALKGAADAEYEVTRSDKDNVVRLLSKKMKDAAPPDAMAFALETVLVNDTRGEMTQAVALRRVAYIPASETAQPQGKNQQRALEILKDMHGKAKASGNMSAEIPYEIWRKGVAEDGAGRNRAKEACDGLVRRGVVSVDGECVKLLSD</sequence>
<dbReference type="AlphaFoldDB" id="A0A2N8R8W4"/>
<organism evidence="1 2">
    <name type="scientific">Stutzerimonas stutzeri</name>
    <name type="common">Pseudomonas stutzeri</name>
    <dbReference type="NCBI Taxonomy" id="316"/>
    <lineage>
        <taxon>Bacteria</taxon>
        <taxon>Pseudomonadati</taxon>
        <taxon>Pseudomonadota</taxon>
        <taxon>Gammaproteobacteria</taxon>
        <taxon>Pseudomonadales</taxon>
        <taxon>Pseudomonadaceae</taxon>
        <taxon>Stutzerimonas</taxon>
    </lineage>
</organism>
<protein>
    <recommendedName>
        <fullName evidence="3">AAA family ATPase</fullName>
    </recommendedName>
</protein>
<accession>A0A2N8R8W4</accession>